<accession>A0A5K3EFM1</accession>
<sequence length="185" mass="21390">MMLVEYSTDLENYAIHWTANCSVSIPDYRKLPEDVKRILEYSKDHVPNPIVLLKKYAFQKGNYNFTNNECTARCFDYKLLVWAAMTKIGCVQRECKHVNARRFPEYLFACLYKPVGNIYDERPYANGSSCSQCPAGYQCYRNQCAMPLTTTSTSTRLSAVGIVTPLPVYFCIKVYFHDLHNNIYP</sequence>
<dbReference type="Pfam" id="PF00188">
    <property type="entry name" value="CAP"/>
    <property type="match status" value="1"/>
</dbReference>
<evidence type="ECO:0000259" key="1">
    <source>
        <dbReference type="SMART" id="SM00198"/>
    </source>
</evidence>
<feature type="domain" description="SCP" evidence="1">
    <location>
        <begin position="1"/>
        <end position="120"/>
    </location>
</feature>
<protein>
    <submittedName>
        <fullName evidence="2">SCP domain-containing protein</fullName>
    </submittedName>
</protein>
<proteinExistence type="predicted"/>
<dbReference type="AlphaFoldDB" id="A0A5K3EFM1"/>
<dbReference type="SMART" id="SM00198">
    <property type="entry name" value="SCP"/>
    <property type="match status" value="1"/>
</dbReference>
<dbReference type="SUPFAM" id="SSF55797">
    <property type="entry name" value="PR-1-like"/>
    <property type="match status" value="1"/>
</dbReference>
<organism evidence="2">
    <name type="scientific">Mesocestoides corti</name>
    <name type="common">Flatworm</name>
    <dbReference type="NCBI Taxonomy" id="53468"/>
    <lineage>
        <taxon>Eukaryota</taxon>
        <taxon>Metazoa</taxon>
        <taxon>Spiralia</taxon>
        <taxon>Lophotrochozoa</taxon>
        <taxon>Platyhelminthes</taxon>
        <taxon>Cestoda</taxon>
        <taxon>Eucestoda</taxon>
        <taxon>Cyclophyllidea</taxon>
        <taxon>Mesocestoididae</taxon>
        <taxon>Mesocestoides</taxon>
    </lineage>
</organism>
<evidence type="ECO:0000313" key="2">
    <source>
        <dbReference type="WBParaSite" id="MCU_000176-RA"/>
    </source>
</evidence>
<name>A0A5K3EFM1_MESCO</name>
<dbReference type="Gene3D" id="3.40.33.10">
    <property type="entry name" value="CAP"/>
    <property type="match status" value="1"/>
</dbReference>
<dbReference type="WBParaSite" id="MCU_000176-RA">
    <property type="protein sequence ID" value="MCU_000176-RA"/>
    <property type="gene ID" value="MCU_000176"/>
</dbReference>
<dbReference type="InterPro" id="IPR014044">
    <property type="entry name" value="CAP_dom"/>
</dbReference>
<dbReference type="InterPro" id="IPR035940">
    <property type="entry name" value="CAP_sf"/>
</dbReference>
<reference evidence="2" key="1">
    <citation type="submission" date="2019-11" db="UniProtKB">
        <authorList>
            <consortium name="WormBaseParasite"/>
        </authorList>
    </citation>
    <scope>IDENTIFICATION</scope>
</reference>